<dbReference type="InParanoid" id="G2XPH4"/>
<sequence length="66" mass="7736">MPRHHPPAPKQKGPDITEMLQTILPRYYFEVSESQETWVGGRVPKPNLAIFSSYNYAPLLRHRRMT</sequence>
<dbReference type="AlphaFoldDB" id="G2XPH4"/>
<reference evidence="2" key="1">
    <citation type="journal article" date="2011" name="PLoS Genet.">
        <title>Genomic analysis of the necrotrophic fungal pathogens Sclerotinia sclerotiorum and Botrytis cinerea.</title>
        <authorList>
            <person name="Amselem J."/>
            <person name="Cuomo C.A."/>
            <person name="van Kan J.A."/>
            <person name="Viaud M."/>
            <person name="Benito E.P."/>
            <person name="Couloux A."/>
            <person name="Coutinho P.M."/>
            <person name="de Vries R.P."/>
            <person name="Dyer P.S."/>
            <person name="Fillinger S."/>
            <person name="Fournier E."/>
            <person name="Gout L."/>
            <person name="Hahn M."/>
            <person name="Kohn L."/>
            <person name="Lapalu N."/>
            <person name="Plummer K.M."/>
            <person name="Pradier J.M."/>
            <person name="Quevillon E."/>
            <person name="Sharon A."/>
            <person name="Simon A."/>
            <person name="ten Have A."/>
            <person name="Tudzynski B."/>
            <person name="Tudzynski P."/>
            <person name="Wincker P."/>
            <person name="Andrew M."/>
            <person name="Anthouard V."/>
            <person name="Beever R.E."/>
            <person name="Beffa R."/>
            <person name="Benoit I."/>
            <person name="Bouzid O."/>
            <person name="Brault B."/>
            <person name="Chen Z."/>
            <person name="Choquer M."/>
            <person name="Collemare J."/>
            <person name="Cotton P."/>
            <person name="Danchin E.G."/>
            <person name="Da Silva C."/>
            <person name="Gautier A."/>
            <person name="Giraud C."/>
            <person name="Giraud T."/>
            <person name="Gonzalez C."/>
            <person name="Grossetete S."/>
            <person name="Guldener U."/>
            <person name="Henrissat B."/>
            <person name="Howlett B.J."/>
            <person name="Kodira C."/>
            <person name="Kretschmer M."/>
            <person name="Lappartient A."/>
            <person name="Leroch M."/>
            <person name="Levis C."/>
            <person name="Mauceli E."/>
            <person name="Neuveglise C."/>
            <person name="Oeser B."/>
            <person name="Pearson M."/>
            <person name="Poulain J."/>
            <person name="Poussereau N."/>
            <person name="Quesneville H."/>
            <person name="Rascle C."/>
            <person name="Schumacher J."/>
            <person name="Segurens B."/>
            <person name="Sexton A."/>
            <person name="Silva E."/>
            <person name="Sirven C."/>
            <person name="Soanes D.M."/>
            <person name="Talbot N.J."/>
            <person name="Templeton M."/>
            <person name="Yandava C."/>
            <person name="Yarden O."/>
            <person name="Zeng Q."/>
            <person name="Rollins J.A."/>
            <person name="Lebrun M.H."/>
            <person name="Dickman M."/>
        </authorList>
    </citation>
    <scope>NUCLEOTIDE SEQUENCE [LARGE SCALE GENOMIC DNA]</scope>
    <source>
        <strain evidence="2">T4</strain>
    </source>
</reference>
<protein>
    <submittedName>
        <fullName evidence="1">Uncharacterized protein</fullName>
    </submittedName>
</protein>
<accession>G2XPH4</accession>
<gene>
    <name evidence="1" type="ORF">BofuT4_uP073920.1</name>
</gene>
<organism evidence="1 2">
    <name type="scientific">Botryotinia fuckeliana (strain T4)</name>
    <name type="common">Noble rot fungus</name>
    <name type="synonym">Botrytis cinerea</name>
    <dbReference type="NCBI Taxonomy" id="999810"/>
    <lineage>
        <taxon>Eukaryota</taxon>
        <taxon>Fungi</taxon>
        <taxon>Dikarya</taxon>
        <taxon>Ascomycota</taxon>
        <taxon>Pezizomycotina</taxon>
        <taxon>Leotiomycetes</taxon>
        <taxon>Helotiales</taxon>
        <taxon>Sclerotiniaceae</taxon>
        <taxon>Botrytis</taxon>
    </lineage>
</organism>
<dbReference type="EMBL" id="FQ790248">
    <property type="protein sequence ID" value="CCD42780.1"/>
    <property type="molecule type" value="Genomic_DNA"/>
</dbReference>
<dbReference type="HOGENOM" id="CLU_2830883_0_0_1"/>
<name>G2XPH4_BOTF4</name>
<dbReference type="Proteomes" id="UP000008177">
    <property type="component" value="Unplaced contigs"/>
</dbReference>
<evidence type="ECO:0000313" key="1">
    <source>
        <dbReference type="EMBL" id="CCD42780.1"/>
    </source>
</evidence>
<proteinExistence type="predicted"/>
<evidence type="ECO:0000313" key="2">
    <source>
        <dbReference type="Proteomes" id="UP000008177"/>
    </source>
</evidence>